<evidence type="ECO:0000256" key="2">
    <source>
        <dbReference type="ARBA" id="ARBA00004430"/>
    </source>
</evidence>
<evidence type="ECO:0000313" key="8">
    <source>
        <dbReference type="Ensembl" id="ENSAOWP00000012246.1"/>
    </source>
</evidence>
<dbReference type="AlphaFoldDB" id="A0A8B9S7B2"/>
<evidence type="ECO:0000313" key="9">
    <source>
        <dbReference type="Proteomes" id="UP000694424"/>
    </source>
</evidence>
<protein>
    <recommendedName>
        <fullName evidence="4">Cilia- and flagella-associated protein 300</fullName>
    </recommendedName>
</protein>
<dbReference type="PANTHER" id="PTHR31078:SF1">
    <property type="entry name" value="CILIA- AND FLAGELLA-ASSOCIATED PROTEIN 300"/>
    <property type="match status" value="1"/>
</dbReference>
<evidence type="ECO:0000256" key="5">
    <source>
        <dbReference type="ARBA" id="ARBA00022490"/>
    </source>
</evidence>
<organism evidence="8 9">
    <name type="scientific">Apteryx owenii</name>
    <name type="common">Little spotted kiwi</name>
    <dbReference type="NCBI Taxonomy" id="8824"/>
    <lineage>
        <taxon>Eukaryota</taxon>
        <taxon>Metazoa</taxon>
        <taxon>Chordata</taxon>
        <taxon>Craniata</taxon>
        <taxon>Vertebrata</taxon>
        <taxon>Euteleostomi</taxon>
        <taxon>Archelosauria</taxon>
        <taxon>Archosauria</taxon>
        <taxon>Dinosauria</taxon>
        <taxon>Saurischia</taxon>
        <taxon>Theropoda</taxon>
        <taxon>Coelurosauria</taxon>
        <taxon>Aves</taxon>
        <taxon>Palaeognathae</taxon>
        <taxon>Apterygiformes</taxon>
        <taxon>Apterygidae</taxon>
        <taxon>Apteryx</taxon>
    </lineage>
</organism>
<evidence type="ECO:0000256" key="6">
    <source>
        <dbReference type="ARBA" id="ARBA00023212"/>
    </source>
</evidence>
<evidence type="ECO:0000256" key="7">
    <source>
        <dbReference type="ARBA" id="ARBA00023273"/>
    </source>
</evidence>
<dbReference type="InterPro" id="IPR029416">
    <property type="entry name" value="CFAP300"/>
</dbReference>
<evidence type="ECO:0000256" key="4">
    <source>
        <dbReference type="ARBA" id="ARBA00022174"/>
    </source>
</evidence>
<keyword evidence="7" id="KW-0966">Cell projection</keyword>
<evidence type="ECO:0000256" key="1">
    <source>
        <dbReference type="ARBA" id="ARBA00002404"/>
    </source>
</evidence>
<keyword evidence="5" id="KW-0963">Cytoplasm</keyword>
<keyword evidence="6" id="KW-0206">Cytoskeleton</keyword>
<sequence>MSAGEPRCGERCAFRALPQKAFPGLESRDTRDRLLKWSMQGRIAAQAFSFDQPFKPYLKDEFVMAFFNDQNVNSSLKLLSVSGQWTTLGKLRIK</sequence>
<comment type="subcellular location">
    <subcellularLocation>
        <location evidence="2">Cytoplasm</location>
        <location evidence="2">Cytoskeleton</location>
        <location evidence="2">Cilium axoneme</location>
    </subcellularLocation>
</comment>
<reference evidence="8" key="2">
    <citation type="submission" date="2025-09" db="UniProtKB">
        <authorList>
            <consortium name="Ensembl"/>
        </authorList>
    </citation>
    <scope>IDENTIFICATION</scope>
</reference>
<dbReference type="PANTHER" id="PTHR31078">
    <property type="entry name" value="CILIA- AND FLAGELLA-ASSOCIATED PROTEIN 300"/>
    <property type="match status" value="1"/>
</dbReference>
<accession>A0A8B9S7B2</accession>
<proteinExistence type="inferred from homology"/>
<dbReference type="Pfam" id="PF14926">
    <property type="entry name" value="CFAP300"/>
    <property type="match status" value="1"/>
</dbReference>
<comment type="similarity">
    <text evidence="3">Belongs to the CFAP300 family.</text>
</comment>
<dbReference type="GO" id="GO:0005930">
    <property type="term" value="C:axoneme"/>
    <property type="evidence" value="ECO:0007669"/>
    <property type="project" value="UniProtKB-SubCell"/>
</dbReference>
<comment type="function">
    <text evidence="1">Cilium- and flagellum-specific protein that plays a role in axonemal structure organization and motility. May play a role in outer and inner dynein arm assembly.</text>
</comment>
<name>A0A8B9S7B2_APTOW</name>
<dbReference type="Ensembl" id="ENSAOWT00000013932.1">
    <property type="protein sequence ID" value="ENSAOWP00000012246.1"/>
    <property type="gene ID" value="ENSAOWG00000008395.1"/>
</dbReference>
<evidence type="ECO:0000256" key="3">
    <source>
        <dbReference type="ARBA" id="ARBA00009205"/>
    </source>
</evidence>
<reference evidence="8" key="1">
    <citation type="submission" date="2025-08" db="UniProtKB">
        <authorList>
            <consortium name="Ensembl"/>
        </authorList>
    </citation>
    <scope>IDENTIFICATION</scope>
</reference>
<keyword evidence="9" id="KW-1185">Reference proteome</keyword>
<dbReference type="Proteomes" id="UP000694424">
    <property type="component" value="Unplaced"/>
</dbReference>